<accession>A0A8J5S1I0</accession>
<name>A0A8J5S1I0_ZIZPA</name>
<keyword evidence="1" id="KW-1133">Transmembrane helix</keyword>
<comment type="caution">
    <text evidence="2">The sequence shown here is derived from an EMBL/GenBank/DDBJ whole genome shotgun (WGS) entry which is preliminary data.</text>
</comment>
<protein>
    <submittedName>
        <fullName evidence="2">Uncharacterized protein</fullName>
    </submittedName>
</protein>
<dbReference type="Proteomes" id="UP000729402">
    <property type="component" value="Unassembled WGS sequence"/>
</dbReference>
<dbReference type="EMBL" id="JAAALK010000285">
    <property type="protein sequence ID" value="KAG8065516.1"/>
    <property type="molecule type" value="Genomic_DNA"/>
</dbReference>
<feature type="transmembrane region" description="Helical" evidence="1">
    <location>
        <begin position="67"/>
        <end position="88"/>
    </location>
</feature>
<sequence>MSSPFPCAALPCFLAGATPWPPLLLSPANFSFNASSTARCVAAYSFTGCPISSLAKSRCSPMVSSPLFFIVVFPSIASLNSASSYAIVLTRKGKHEAIQN</sequence>
<reference evidence="2" key="2">
    <citation type="submission" date="2021-02" db="EMBL/GenBank/DDBJ databases">
        <authorList>
            <person name="Kimball J.A."/>
            <person name="Haas M.W."/>
            <person name="Macchietto M."/>
            <person name="Kono T."/>
            <person name="Duquette J."/>
            <person name="Shao M."/>
        </authorList>
    </citation>
    <scope>NUCLEOTIDE SEQUENCE</scope>
    <source>
        <tissue evidence="2">Fresh leaf tissue</tissue>
    </source>
</reference>
<organism evidence="2 3">
    <name type="scientific">Zizania palustris</name>
    <name type="common">Northern wild rice</name>
    <dbReference type="NCBI Taxonomy" id="103762"/>
    <lineage>
        <taxon>Eukaryota</taxon>
        <taxon>Viridiplantae</taxon>
        <taxon>Streptophyta</taxon>
        <taxon>Embryophyta</taxon>
        <taxon>Tracheophyta</taxon>
        <taxon>Spermatophyta</taxon>
        <taxon>Magnoliopsida</taxon>
        <taxon>Liliopsida</taxon>
        <taxon>Poales</taxon>
        <taxon>Poaceae</taxon>
        <taxon>BOP clade</taxon>
        <taxon>Oryzoideae</taxon>
        <taxon>Oryzeae</taxon>
        <taxon>Zizaniinae</taxon>
        <taxon>Zizania</taxon>
    </lineage>
</organism>
<reference evidence="2" key="1">
    <citation type="journal article" date="2021" name="bioRxiv">
        <title>Whole Genome Assembly and Annotation of Northern Wild Rice, Zizania palustris L., Supports a Whole Genome Duplication in the Zizania Genus.</title>
        <authorList>
            <person name="Haas M."/>
            <person name="Kono T."/>
            <person name="Macchietto M."/>
            <person name="Millas R."/>
            <person name="McGilp L."/>
            <person name="Shao M."/>
            <person name="Duquette J."/>
            <person name="Hirsch C.N."/>
            <person name="Kimball J."/>
        </authorList>
    </citation>
    <scope>NUCLEOTIDE SEQUENCE</scope>
    <source>
        <tissue evidence="2">Fresh leaf tissue</tissue>
    </source>
</reference>
<keyword evidence="3" id="KW-1185">Reference proteome</keyword>
<gene>
    <name evidence="2" type="ORF">GUJ93_ZPchr0004g38652</name>
</gene>
<evidence type="ECO:0000313" key="3">
    <source>
        <dbReference type="Proteomes" id="UP000729402"/>
    </source>
</evidence>
<proteinExistence type="predicted"/>
<evidence type="ECO:0000313" key="2">
    <source>
        <dbReference type="EMBL" id="KAG8065516.1"/>
    </source>
</evidence>
<evidence type="ECO:0000256" key="1">
    <source>
        <dbReference type="SAM" id="Phobius"/>
    </source>
</evidence>
<keyword evidence="1" id="KW-0472">Membrane</keyword>
<dbReference type="AlphaFoldDB" id="A0A8J5S1I0"/>
<keyword evidence="1" id="KW-0812">Transmembrane</keyword>